<protein>
    <submittedName>
        <fullName evidence="2">Uncharacterized protein</fullName>
    </submittedName>
</protein>
<feature type="region of interest" description="Disordered" evidence="1">
    <location>
        <begin position="33"/>
        <end position="69"/>
    </location>
</feature>
<reference evidence="2 3" key="1">
    <citation type="submission" date="2019-05" db="EMBL/GenBank/DDBJ databases">
        <title>Comparative genomics and metabolomics analyses of clavulanic acid producing Streptomyces species provides insight into specialized metabolism and evolution of beta-lactam biosynthetic gene clusters.</title>
        <authorList>
            <person name="Moore M.A."/>
            <person name="Cruz-Morales P."/>
            <person name="Barona Gomez F."/>
            <person name="Kapil T."/>
        </authorList>
    </citation>
    <scope>NUCLEOTIDE SEQUENCE [LARGE SCALE GENOMIC DNA]</scope>
    <source>
        <strain evidence="2 3">NRRL 5741</strain>
    </source>
</reference>
<comment type="caution">
    <text evidence="2">The sequence shown here is derived from an EMBL/GenBank/DDBJ whole genome shotgun (WGS) entry which is preliminary data.</text>
</comment>
<gene>
    <name evidence="2" type="ORF">FF041_32730</name>
</gene>
<evidence type="ECO:0000256" key="1">
    <source>
        <dbReference type="SAM" id="MobiDB-lite"/>
    </source>
</evidence>
<dbReference type="Proteomes" id="UP000419138">
    <property type="component" value="Unassembled WGS sequence"/>
</dbReference>
<dbReference type="OrthoDB" id="7839592at2"/>
<proteinExistence type="predicted"/>
<evidence type="ECO:0000313" key="3">
    <source>
        <dbReference type="Proteomes" id="UP000419138"/>
    </source>
</evidence>
<keyword evidence="3" id="KW-1185">Reference proteome</keyword>
<dbReference type="EMBL" id="VCLA01000193">
    <property type="protein sequence ID" value="MQT04746.1"/>
    <property type="molecule type" value="Genomic_DNA"/>
</dbReference>
<organism evidence="2 3">
    <name type="scientific">Streptomyces jumonjinensis</name>
    <dbReference type="NCBI Taxonomy" id="1945"/>
    <lineage>
        <taxon>Bacteria</taxon>
        <taxon>Bacillati</taxon>
        <taxon>Actinomycetota</taxon>
        <taxon>Actinomycetes</taxon>
        <taxon>Kitasatosporales</taxon>
        <taxon>Streptomycetaceae</taxon>
        <taxon>Streptomyces</taxon>
    </lineage>
</organism>
<sequence>MSGTEALTGAGWAGPCDYDDGTAKFSAVVRDREHHTLRKTDHSATPEAAPGAWTIPARAGPDGWPALSA</sequence>
<evidence type="ECO:0000313" key="2">
    <source>
        <dbReference type="EMBL" id="MQT04746.1"/>
    </source>
</evidence>
<accession>A0A646KUR9</accession>
<dbReference type="RefSeq" id="WP_153526076.1">
    <property type="nucleotide sequence ID" value="NZ_JBEPDZ010000015.1"/>
</dbReference>
<feature type="compositionally biased region" description="Basic and acidic residues" evidence="1">
    <location>
        <begin position="33"/>
        <end position="44"/>
    </location>
</feature>
<dbReference type="AlphaFoldDB" id="A0A646KUR9"/>
<name>A0A646KUR9_STRJU</name>